<accession>A0A917LZ24</accession>
<reference evidence="2" key="2">
    <citation type="submission" date="2020-09" db="EMBL/GenBank/DDBJ databases">
        <authorList>
            <person name="Sun Q."/>
            <person name="Zhou Y."/>
        </authorList>
    </citation>
    <scope>NUCLEOTIDE SEQUENCE</scope>
    <source>
        <strain evidence="2">CGMCC 1.12997</strain>
    </source>
</reference>
<dbReference type="PANTHER" id="PTHR43162">
    <property type="match status" value="1"/>
</dbReference>
<dbReference type="AlphaFoldDB" id="A0A917LZ24"/>
<dbReference type="InterPro" id="IPR051604">
    <property type="entry name" value="Ergot_Alk_Oxidoreductase"/>
</dbReference>
<keyword evidence="3" id="KW-1185">Reference proteome</keyword>
<protein>
    <submittedName>
        <fullName evidence="2">NmrA family transcriptional regulator</fullName>
    </submittedName>
</protein>
<feature type="domain" description="NmrA-like" evidence="1">
    <location>
        <begin position="10"/>
        <end position="278"/>
    </location>
</feature>
<organism evidence="2 3">
    <name type="scientific">Edaphobacter dinghuensis</name>
    <dbReference type="NCBI Taxonomy" id="1560005"/>
    <lineage>
        <taxon>Bacteria</taxon>
        <taxon>Pseudomonadati</taxon>
        <taxon>Acidobacteriota</taxon>
        <taxon>Terriglobia</taxon>
        <taxon>Terriglobales</taxon>
        <taxon>Acidobacteriaceae</taxon>
        <taxon>Edaphobacter</taxon>
    </lineage>
</organism>
<sequence length="312" mass="34388">MPDSVHSHPILITGAAGGPQGSTGRVVAGLLLRQEIPVRAFVHRLDERSEELRREGAEIFEGDLLNPASVEAAMHGVRRAFFTYPVTDGLMEAATIFAAAARDAGLELVVNNSQFQGAPDDADFRDLWAAPSFRNLQHRLADRVFDWAGVGAVHLQTPPYYENLRALFRSVAEQDAVFVPWGEGDAVLPLAGAEDVSRVAATLLANPGAPRERVYALVTETPTVREIVAALGRALGRTIRYVSITDEQWAEAVRERLGAHALDHLSHLWQFYRRSERRYRPTDAIRTVTGRSPQTLEEFFRANAGLFRNAGA</sequence>
<dbReference type="SUPFAM" id="SSF51735">
    <property type="entry name" value="NAD(P)-binding Rossmann-fold domains"/>
    <property type="match status" value="1"/>
</dbReference>
<dbReference type="PANTHER" id="PTHR43162:SF1">
    <property type="entry name" value="PRESTALK A DIFFERENTIATION PROTEIN A"/>
    <property type="match status" value="1"/>
</dbReference>
<dbReference type="EMBL" id="BMGT01000001">
    <property type="protein sequence ID" value="GGG66290.1"/>
    <property type="molecule type" value="Genomic_DNA"/>
</dbReference>
<gene>
    <name evidence="2" type="ORF">GCM10011585_05170</name>
</gene>
<dbReference type="InterPro" id="IPR008030">
    <property type="entry name" value="NmrA-like"/>
</dbReference>
<evidence type="ECO:0000313" key="2">
    <source>
        <dbReference type="EMBL" id="GGG66290.1"/>
    </source>
</evidence>
<name>A0A917LZ24_9BACT</name>
<evidence type="ECO:0000313" key="3">
    <source>
        <dbReference type="Proteomes" id="UP000647241"/>
    </source>
</evidence>
<evidence type="ECO:0000259" key="1">
    <source>
        <dbReference type="Pfam" id="PF05368"/>
    </source>
</evidence>
<dbReference type="Proteomes" id="UP000647241">
    <property type="component" value="Unassembled WGS sequence"/>
</dbReference>
<comment type="caution">
    <text evidence="2">The sequence shown here is derived from an EMBL/GenBank/DDBJ whole genome shotgun (WGS) entry which is preliminary data.</text>
</comment>
<dbReference type="Pfam" id="PF05368">
    <property type="entry name" value="NmrA"/>
    <property type="match status" value="1"/>
</dbReference>
<proteinExistence type="predicted"/>
<dbReference type="Gene3D" id="3.40.50.720">
    <property type="entry name" value="NAD(P)-binding Rossmann-like Domain"/>
    <property type="match status" value="1"/>
</dbReference>
<dbReference type="InterPro" id="IPR036291">
    <property type="entry name" value="NAD(P)-bd_dom_sf"/>
</dbReference>
<reference evidence="2" key="1">
    <citation type="journal article" date="2014" name="Int. J. Syst. Evol. Microbiol.">
        <title>Complete genome sequence of Corynebacterium casei LMG S-19264T (=DSM 44701T), isolated from a smear-ripened cheese.</title>
        <authorList>
            <consortium name="US DOE Joint Genome Institute (JGI-PGF)"/>
            <person name="Walter F."/>
            <person name="Albersmeier A."/>
            <person name="Kalinowski J."/>
            <person name="Ruckert C."/>
        </authorList>
    </citation>
    <scope>NUCLEOTIDE SEQUENCE</scope>
    <source>
        <strain evidence="2">CGMCC 1.12997</strain>
    </source>
</reference>
<dbReference type="RefSeq" id="WP_188552569.1">
    <property type="nucleotide sequence ID" value="NZ_BMGT01000001.1"/>
</dbReference>